<organism evidence="1 2">
    <name type="scientific">Smallanthus sonchifolius</name>
    <dbReference type="NCBI Taxonomy" id="185202"/>
    <lineage>
        <taxon>Eukaryota</taxon>
        <taxon>Viridiplantae</taxon>
        <taxon>Streptophyta</taxon>
        <taxon>Embryophyta</taxon>
        <taxon>Tracheophyta</taxon>
        <taxon>Spermatophyta</taxon>
        <taxon>Magnoliopsida</taxon>
        <taxon>eudicotyledons</taxon>
        <taxon>Gunneridae</taxon>
        <taxon>Pentapetalae</taxon>
        <taxon>asterids</taxon>
        <taxon>campanulids</taxon>
        <taxon>Asterales</taxon>
        <taxon>Asteraceae</taxon>
        <taxon>Asteroideae</taxon>
        <taxon>Heliantheae alliance</taxon>
        <taxon>Millerieae</taxon>
        <taxon>Smallanthus</taxon>
    </lineage>
</organism>
<gene>
    <name evidence="1" type="ORF">L1987_69260</name>
</gene>
<evidence type="ECO:0000313" key="2">
    <source>
        <dbReference type="Proteomes" id="UP001056120"/>
    </source>
</evidence>
<proteinExistence type="predicted"/>
<reference evidence="2" key="1">
    <citation type="journal article" date="2022" name="Mol. Ecol. Resour.">
        <title>The genomes of chicory, endive, great burdock and yacon provide insights into Asteraceae palaeo-polyploidization history and plant inulin production.</title>
        <authorList>
            <person name="Fan W."/>
            <person name="Wang S."/>
            <person name="Wang H."/>
            <person name="Wang A."/>
            <person name="Jiang F."/>
            <person name="Liu H."/>
            <person name="Zhao H."/>
            <person name="Xu D."/>
            <person name="Zhang Y."/>
        </authorList>
    </citation>
    <scope>NUCLEOTIDE SEQUENCE [LARGE SCALE GENOMIC DNA]</scope>
    <source>
        <strain evidence="2">cv. Yunnan</strain>
    </source>
</reference>
<comment type="caution">
    <text evidence="1">The sequence shown here is derived from an EMBL/GenBank/DDBJ whole genome shotgun (WGS) entry which is preliminary data.</text>
</comment>
<evidence type="ECO:0000313" key="1">
    <source>
        <dbReference type="EMBL" id="KAI3717559.1"/>
    </source>
</evidence>
<accession>A0ACB9B5C1</accession>
<dbReference type="EMBL" id="CM042040">
    <property type="protein sequence ID" value="KAI3717559.1"/>
    <property type="molecule type" value="Genomic_DNA"/>
</dbReference>
<keyword evidence="2" id="KW-1185">Reference proteome</keyword>
<dbReference type="Proteomes" id="UP001056120">
    <property type="component" value="Linkage Group LG23"/>
</dbReference>
<protein>
    <submittedName>
        <fullName evidence="1">Uncharacterized protein</fullName>
    </submittedName>
</protein>
<sequence>MYLIENRTNNPIRQTRNHCSSARVYTLHWHVFATTLPSPYLEKGGIPPYTPPHLSHTHTQTHRRRNRCQYAYNIHLAF</sequence>
<reference evidence="1 2" key="2">
    <citation type="journal article" date="2022" name="Mol. Ecol. Resour.">
        <title>The genomes of chicory, endive, great burdock and yacon provide insights into Asteraceae paleo-polyploidization history and plant inulin production.</title>
        <authorList>
            <person name="Fan W."/>
            <person name="Wang S."/>
            <person name="Wang H."/>
            <person name="Wang A."/>
            <person name="Jiang F."/>
            <person name="Liu H."/>
            <person name="Zhao H."/>
            <person name="Xu D."/>
            <person name="Zhang Y."/>
        </authorList>
    </citation>
    <scope>NUCLEOTIDE SEQUENCE [LARGE SCALE GENOMIC DNA]</scope>
    <source>
        <strain evidence="2">cv. Yunnan</strain>
        <tissue evidence="1">Leaves</tissue>
    </source>
</reference>
<name>A0ACB9B5C1_9ASTR</name>